<reference evidence="2 4" key="1">
    <citation type="submission" date="2020-01" db="EMBL/GenBank/DDBJ databases">
        <title>Insect and environment-associated Actinomycetes.</title>
        <authorList>
            <person name="Currrie C."/>
            <person name="Chevrette M."/>
            <person name="Carlson C."/>
            <person name="Stubbendieck R."/>
            <person name="Wendt-Pienkowski E."/>
        </authorList>
    </citation>
    <scope>NUCLEOTIDE SEQUENCE [LARGE SCALE GENOMIC DNA]</scope>
    <source>
        <strain evidence="2 4">SID14438</strain>
    </source>
</reference>
<feature type="region of interest" description="Disordered" evidence="1">
    <location>
        <begin position="117"/>
        <end position="150"/>
    </location>
</feature>
<reference evidence="3 5" key="2">
    <citation type="submission" date="2020-06" db="EMBL/GenBank/DDBJ databases">
        <title>Genome mining for natural products.</title>
        <authorList>
            <person name="Zhang B."/>
            <person name="Shi J."/>
            <person name="Ge H."/>
        </authorList>
    </citation>
    <scope>NUCLEOTIDE SEQUENCE [LARGE SCALE GENOMIC DNA]</scope>
    <source>
        <strain evidence="3 5">NA06532</strain>
    </source>
</reference>
<evidence type="ECO:0000313" key="5">
    <source>
        <dbReference type="Proteomes" id="UP000509345"/>
    </source>
</evidence>
<proteinExistence type="predicted"/>
<evidence type="ECO:0000256" key="1">
    <source>
        <dbReference type="SAM" id="MobiDB-lite"/>
    </source>
</evidence>
<dbReference type="RefSeq" id="WP_164359291.1">
    <property type="nucleotide sequence ID" value="NZ_CP054926.1"/>
</dbReference>
<dbReference type="Proteomes" id="UP000471648">
    <property type="component" value="Unassembled WGS sequence"/>
</dbReference>
<dbReference type="AlphaFoldDB" id="A0A6N9VKJ4"/>
<name>A0A6N9VKJ4_STRMI</name>
<accession>A0A6N9VKJ4</accession>
<dbReference type="EMBL" id="JAAGME010001685">
    <property type="protein sequence ID" value="NEB73233.1"/>
    <property type="molecule type" value="Genomic_DNA"/>
</dbReference>
<organism evidence="2 4">
    <name type="scientific">Streptomyces microflavus</name>
    <name type="common">Streptomyces lipmanii</name>
    <dbReference type="NCBI Taxonomy" id="1919"/>
    <lineage>
        <taxon>Bacteria</taxon>
        <taxon>Bacillati</taxon>
        <taxon>Actinomycetota</taxon>
        <taxon>Actinomycetes</taxon>
        <taxon>Kitasatosporales</taxon>
        <taxon>Streptomycetaceae</taxon>
        <taxon>Streptomyces</taxon>
    </lineage>
</organism>
<gene>
    <name evidence="2" type="ORF">G3I39_40110</name>
    <name evidence="3" type="ORF">HUT09_23330</name>
</gene>
<protein>
    <submittedName>
        <fullName evidence="2">Uncharacterized protein</fullName>
    </submittedName>
</protein>
<evidence type="ECO:0000313" key="4">
    <source>
        <dbReference type="Proteomes" id="UP000471648"/>
    </source>
</evidence>
<evidence type="ECO:0000313" key="3">
    <source>
        <dbReference type="EMBL" id="QKW45225.1"/>
    </source>
</evidence>
<sequence>MLQCTAVTAVPYYEALLALATMEGGPEHPPEVLAPDEFLLCELGEHDDAVEHAAHVWTAQTVDDRDLWLFWAGTGAHRVHRLDVVRLCPAVLRDLATRTVTVCTYFDHHPGPHSFSVTDPLGELITERAETDPDTDTDSDSDSDTDTDEP</sequence>
<evidence type="ECO:0000313" key="2">
    <source>
        <dbReference type="EMBL" id="NEB73233.1"/>
    </source>
</evidence>
<dbReference type="EMBL" id="CP054926">
    <property type="protein sequence ID" value="QKW45225.1"/>
    <property type="molecule type" value="Genomic_DNA"/>
</dbReference>
<feature type="compositionally biased region" description="Acidic residues" evidence="1">
    <location>
        <begin position="132"/>
        <end position="150"/>
    </location>
</feature>
<dbReference type="Proteomes" id="UP000509345">
    <property type="component" value="Chromosome"/>
</dbReference>
<dbReference type="GeneID" id="87634192"/>